<dbReference type="EMBL" id="CM007647">
    <property type="protein sequence ID" value="ONM09030.1"/>
    <property type="molecule type" value="Genomic_DNA"/>
</dbReference>
<accession>A0A1D6L3K7</accession>
<reference evidence="1" key="1">
    <citation type="submission" date="2015-12" db="EMBL/GenBank/DDBJ databases">
        <title>Update maize B73 reference genome by single molecule sequencing technologies.</title>
        <authorList>
            <consortium name="Maize Genome Sequencing Project"/>
            <person name="Ware D."/>
        </authorList>
    </citation>
    <scope>NUCLEOTIDE SEQUENCE [LARGE SCALE GENOMIC DNA]</scope>
    <source>
        <tissue evidence="1">Seedling</tissue>
    </source>
</reference>
<proteinExistence type="predicted"/>
<dbReference type="InParanoid" id="A0A1D6L3K7"/>
<sequence>MPATVYLELLDRSAVGGIANISYSPRAQQGQPMTPTQIIPSDPVFLTKIPEDGKPTLLVQTPPVKYVADYGNPVMMHDKSKRVESSETTWPARRQVVACAAVCWSWREVTKEVVKTLKECGRITFPMSLKQVFTFAEAYDFEDLESMVEEIAKAFKTKKTLQKPFLTLYGIESEKAYWSSS</sequence>
<dbReference type="EMBL" id="CM007647">
    <property type="protein sequence ID" value="ONM09024.1"/>
    <property type="molecule type" value="Genomic_DNA"/>
</dbReference>
<dbReference type="EMBL" id="CM007647">
    <property type="protein sequence ID" value="ONM09028.1"/>
    <property type="molecule type" value="Genomic_DNA"/>
</dbReference>
<dbReference type="IntAct" id="A0A1D6L3K7">
    <property type="interactions" value="1"/>
</dbReference>
<dbReference type="EMBL" id="CM007647">
    <property type="protein sequence ID" value="ONM09025.1"/>
    <property type="molecule type" value="Genomic_DNA"/>
</dbReference>
<gene>
    <name evidence="1" type="ORF">ZEAMMB73_Zm00001d033948</name>
</gene>
<dbReference type="AlphaFoldDB" id="A0A1D6L3K7"/>
<name>A0A1D6L3K7_MAIZE</name>
<protein>
    <submittedName>
        <fullName evidence="1">Tubby-like F-box protein 2</fullName>
    </submittedName>
</protein>
<evidence type="ECO:0000313" key="1">
    <source>
        <dbReference type="EMBL" id="ONM09029.1"/>
    </source>
</evidence>
<dbReference type="EMBL" id="CM007647">
    <property type="protein sequence ID" value="ONM09029.1"/>
    <property type="molecule type" value="Genomic_DNA"/>
</dbReference>
<organism evidence="1">
    <name type="scientific">Zea mays</name>
    <name type="common">Maize</name>
    <dbReference type="NCBI Taxonomy" id="4577"/>
    <lineage>
        <taxon>Eukaryota</taxon>
        <taxon>Viridiplantae</taxon>
        <taxon>Streptophyta</taxon>
        <taxon>Embryophyta</taxon>
        <taxon>Tracheophyta</taxon>
        <taxon>Spermatophyta</taxon>
        <taxon>Magnoliopsida</taxon>
        <taxon>Liliopsida</taxon>
        <taxon>Poales</taxon>
        <taxon>Poaceae</taxon>
        <taxon>PACMAD clade</taxon>
        <taxon>Panicoideae</taxon>
        <taxon>Andropogonodae</taxon>
        <taxon>Andropogoneae</taxon>
        <taxon>Tripsacinae</taxon>
        <taxon>Zea</taxon>
    </lineage>
</organism>